<evidence type="ECO:0000256" key="5">
    <source>
        <dbReference type="ARBA" id="ARBA00022490"/>
    </source>
</evidence>
<dbReference type="GO" id="GO:0005829">
    <property type="term" value="C:cytosol"/>
    <property type="evidence" value="ECO:0007669"/>
    <property type="project" value="TreeGrafter"/>
</dbReference>
<keyword evidence="11 16" id="KW-0573">Peptidoglycan synthesis</keyword>
<evidence type="ECO:0000256" key="15">
    <source>
        <dbReference type="ARBA" id="ARBA00048914"/>
    </source>
</evidence>
<feature type="active site" evidence="16">
    <location>
        <position position="297"/>
    </location>
</feature>
<gene>
    <name evidence="16" type="primary">murB</name>
    <name evidence="18" type="ORF">bsdtw1_00071</name>
</gene>
<evidence type="ECO:0000313" key="18">
    <source>
        <dbReference type="EMBL" id="GFP74034.1"/>
    </source>
</evidence>
<dbReference type="Gene3D" id="3.90.78.10">
    <property type="entry name" value="UDP-N-acetylenolpyruvoylglucosamine reductase, C-terminal domain"/>
    <property type="match status" value="1"/>
</dbReference>
<dbReference type="Pfam" id="PF01565">
    <property type="entry name" value="FAD_binding_4"/>
    <property type="match status" value="1"/>
</dbReference>
<accession>A0A6V8S9T9</accession>
<dbReference type="GO" id="GO:0009252">
    <property type="term" value="P:peptidoglycan biosynthetic process"/>
    <property type="evidence" value="ECO:0007669"/>
    <property type="project" value="UniProtKB-UniRule"/>
</dbReference>
<dbReference type="GO" id="GO:0071555">
    <property type="term" value="P:cell wall organization"/>
    <property type="evidence" value="ECO:0007669"/>
    <property type="project" value="UniProtKB-KW"/>
</dbReference>
<dbReference type="NCBIfam" id="TIGR00179">
    <property type="entry name" value="murB"/>
    <property type="match status" value="1"/>
</dbReference>
<dbReference type="Gene3D" id="3.30.465.10">
    <property type="match status" value="1"/>
</dbReference>
<evidence type="ECO:0000259" key="17">
    <source>
        <dbReference type="PROSITE" id="PS51387"/>
    </source>
</evidence>
<keyword evidence="9 16" id="KW-0521">NADP</keyword>
<dbReference type="GO" id="GO:0071949">
    <property type="term" value="F:FAD binding"/>
    <property type="evidence" value="ECO:0007669"/>
    <property type="project" value="InterPro"/>
</dbReference>
<keyword evidence="8 16" id="KW-0274">FAD</keyword>
<keyword evidence="13 16" id="KW-0131">Cell cycle</keyword>
<comment type="function">
    <text evidence="2 16">Cell wall formation.</text>
</comment>
<evidence type="ECO:0000256" key="4">
    <source>
        <dbReference type="ARBA" id="ARBA00004752"/>
    </source>
</evidence>
<evidence type="ECO:0000256" key="13">
    <source>
        <dbReference type="ARBA" id="ARBA00023306"/>
    </source>
</evidence>
<organism evidence="18 19">
    <name type="scientific">Clostridium fungisolvens</name>
    <dbReference type="NCBI Taxonomy" id="1604897"/>
    <lineage>
        <taxon>Bacteria</taxon>
        <taxon>Bacillati</taxon>
        <taxon>Bacillota</taxon>
        <taxon>Clostridia</taxon>
        <taxon>Eubacteriales</taxon>
        <taxon>Clostridiaceae</taxon>
        <taxon>Clostridium</taxon>
    </lineage>
</organism>
<keyword evidence="6 16" id="KW-0132">Cell division</keyword>
<feature type="domain" description="FAD-binding PCMH-type" evidence="17">
    <location>
        <begin position="33"/>
        <end position="198"/>
    </location>
</feature>
<dbReference type="NCBIfam" id="NF010480">
    <property type="entry name" value="PRK13905.1"/>
    <property type="match status" value="1"/>
</dbReference>
<dbReference type="HAMAP" id="MF_00037">
    <property type="entry name" value="MurB"/>
    <property type="match status" value="1"/>
</dbReference>
<evidence type="ECO:0000256" key="6">
    <source>
        <dbReference type="ARBA" id="ARBA00022618"/>
    </source>
</evidence>
<evidence type="ECO:0000256" key="14">
    <source>
        <dbReference type="ARBA" id="ARBA00023316"/>
    </source>
</evidence>
<evidence type="ECO:0000256" key="1">
    <source>
        <dbReference type="ARBA" id="ARBA00001974"/>
    </source>
</evidence>
<name>A0A6V8S9T9_9CLOT</name>
<keyword evidence="10 16" id="KW-0133">Cell shape</keyword>
<evidence type="ECO:0000313" key="19">
    <source>
        <dbReference type="Proteomes" id="UP000580568"/>
    </source>
</evidence>
<proteinExistence type="inferred from homology"/>
<dbReference type="Proteomes" id="UP000580568">
    <property type="component" value="Unassembled WGS sequence"/>
</dbReference>
<dbReference type="GO" id="GO:0008360">
    <property type="term" value="P:regulation of cell shape"/>
    <property type="evidence" value="ECO:0007669"/>
    <property type="project" value="UniProtKB-KW"/>
</dbReference>
<comment type="pathway">
    <text evidence="4 16">Cell wall biogenesis; peptidoglycan biosynthesis.</text>
</comment>
<dbReference type="EMBL" id="BLZR01000001">
    <property type="protein sequence ID" value="GFP74034.1"/>
    <property type="molecule type" value="Genomic_DNA"/>
</dbReference>
<dbReference type="InterPro" id="IPR036318">
    <property type="entry name" value="FAD-bd_PCMH-like_sf"/>
</dbReference>
<evidence type="ECO:0000256" key="16">
    <source>
        <dbReference type="HAMAP-Rule" id="MF_00037"/>
    </source>
</evidence>
<dbReference type="PANTHER" id="PTHR21071:SF4">
    <property type="entry name" value="UDP-N-ACETYLENOLPYRUVOYLGLUCOSAMINE REDUCTASE"/>
    <property type="match status" value="1"/>
</dbReference>
<evidence type="ECO:0000256" key="11">
    <source>
        <dbReference type="ARBA" id="ARBA00022984"/>
    </source>
</evidence>
<evidence type="ECO:0000256" key="8">
    <source>
        <dbReference type="ARBA" id="ARBA00022827"/>
    </source>
</evidence>
<protein>
    <recommendedName>
        <fullName evidence="16">UDP-N-acetylenolpyruvoylglucosamine reductase</fullName>
        <ecNumber evidence="16">1.3.1.98</ecNumber>
    </recommendedName>
    <alternativeName>
        <fullName evidence="16">UDP-N-acetylmuramate dehydrogenase</fullName>
    </alternativeName>
</protein>
<dbReference type="Pfam" id="PF02873">
    <property type="entry name" value="MurB_C"/>
    <property type="match status" value="1"/>
</dbReference>
<keyword evidence="14 16" id="KW-0961">Cell wall biogenesis/degradation</keyword>
<dbReference type="UniPathway" id="UPA00219"/>
<reference evidence="18 19" key="1">
    <citation type="submission" date="2020-07" db="EMBL/GenBank/DDBJ databases">
        <title>A new beta-1,3-glucan-decomposing anaerobic bacterium isolated from anoxic soil subjected to biological soil disinfestation.</title>
        <authorList>
            <person name="Ueki A."/>
            <person name="Tonouchi A."/>
        </authorList>
    </citation>
    <scope>NUCLEOTIDE SEQUENCE [LARGE SCALE GENOMIC DNA]</scope>
    <source>
        <strain evidence="18 19">TW1</strain>
    </source>
</reference>
<evidence type="ECO:0000256" key="9">
    <source>
        <dbReference type="ARBA" id="ARBA00022857"/>
    </source>
</evidence>
<sequence length="306" mass="33398">MNKYLEFSKLLFSIYDEKDIELNSLMSEHIYFKVGGPVDILVNPNNVEQVKKTIDLCKKHNVPYFIIGNGSNILVKDGGIRGVVIKLCKLNKIAVNGTEIEAECGALLADVSKQALANSLTGFEFACGIPGSVGGAVFMNAGAYDGEIVFVIKEAVVLDDKNEIKVLTKDELELGYRSSIVMQKGFVVISATFELKVGNHESIKRRVDELTARREEKQPLEYPSAGSTFKRPPGYFAGKLIQDAGLKGFTIGGAGVSEKHSGFVINKGNATAEDVLAVIHYVQSTVKDKFNVELHPEVRIIGEEAK</sequence>
<evidence type="ECO:0000256" key="10">
    <source>
        <dbReference type="ARBA" id="ARBA00022960"/>
    </source>
</evidence>
<feature type="active site" evidence="16">
    <location>
        <position position="177"/>
    </location>
</feature>
<dbReference type="InterPro" id="IPR003170">
    <property type="entry name" value="MurB"/>
</dbReference>
<dbReference type="InterPro" id="IPR036635">
    <property type="entry name" value="MurB_C_sf"/>
</dbReference>
<evidence type="ECO:0000256" key="12">
    <source>
        <dbReference type="ARBA" id="ARBA00023002"/>
    </source>
</evidence>
<keyword evidence="12 16" id="KW-0560">Oxidoreductase</keyword>
<evidence type="ECO:0000256" key="3">
    <source>
        <dbReference type="ARBA" id="ARBA00004496"/>
    </source>
</evidence>
<keyword evidence="7 16" id="KW-0285">Flavoprotein</keyword>
<comment type="caution">
    <text evidence="18">The sequence shown here is derived from an EMBL/GenBank/DDBJ whole genome shotgun (WGS) entry which is preliminary data.</text>
</comment>
<dbReference type="InterPro" id="IPR016166">
    <property type="entry name" value="FAD-bd_PCMH"/>
</dbReference>
<dbReference type="SUPFAM" id="SSF56194">
    <property type="entry name" value="Uridine diphospho-N-Acetylenolpyruvylglucosamine reductase, MurB, C-terminal domain"/>
    <property type="match status" value="1"/>
</dbReference>
<dbReference type="GO" id="GO:0008762">
    <property type="term" value="F:UDP-N-acetylmuramate dehydrogenase activity"/>
    <property type="evidence" value="ECO:0007669"/>
    <property type="project" value="UniProtKB-UniRule"/>
</dbReference>
<dbReference type="PANTHER" id="PTHR21071">
    <property type="entry name" value="UDP-N-ACETYLENOLPYRUVOYLGLUCOSAMINE REDUCTASE"/>
    <property type="match status" value="1"/>
</dbReference>
<dbReference type="InterPro" id="IPR006094">
    <property type="entry name" value="Oxid_FAD_bind_N"/>
</dbReference>
<dbReference type="InterPro" id="IPR016169">
    <property type="entry name" value="FAD-bd_PCMH_sub2"/>
</dbReference>
<feature type="active site" description="Proton donor" evidence="16">
    <location>
        <position position="227"/>
    </location>
</feature>
<dbReference type="GO" id="GO:0051301">
    <property type="term" value="P:cell division"/>
    <property type="evidence" value="ECO:0007669"/>
    <property type="project" value="UniProtKB-KW"/>
</dbReference>
<comment type="cofactor">
    <cofactor evidence="1 16">
        <name>FAD</name>
        <dbReference type="ChEBI" id="CHEBI:57692"/>
    </cofactor>
</comment>
<comment type="subcellular location">
    <subcellularLocation>
        <location evidence="3 16">Cytoplasm</location>
    </subcellularLocation>
</comment>
<keyword evidence="5 16" id="KW-0963">Cytoplasm</keyword>
<dbReference type="SUPFAM" id="SSF56176">
    <property type="entry name" value="FAD-binding/transporter-associated domain-like"/>
    <property type="match status" value="1"/>
</dbReference>
<dbReference type="RefSeq" id="WP_183275625.1">
    <property type="nucleotide sequence ID" value="NZ_BLZR01000001.1"/>
</dbReference>
<evidence type="ECO:0000256" key="2">
    <source>
        <dbReference type="ARBA" id="ARBA00003921"/>
    </source>
</evidence>
<comment type="catalytic activity">
    <reaction evidence="15 16">
        <text>UDP-N-acetyl-alpha-D-muramate + NADP(+) = UDP-N-acetyl-3-O-(1-carboxyvinyl)-alpha-D-glucosamine + NADPH + H(+)</text>
        <dbReference type="Rhea" id="RHEA:12248"/>
        <dbReference type="ChEBI" id="CHEBI:15378"/>
        <dbReference type="ChEBI" id="CHEBI:57783"/>
        <dbReference type="ChEBI" id="CHEBI:58349"/>
        <dbReference type="ChEBI" id="CHEBI:68483"/>
        <dbReference type="ChEBI" id="CHEBI:70757"/>
        <dbReference type="EC" id="1.3.1.98"/>
    </reaction>
</comment>
<dbReference type="Gene3D" id="3.30.43.10">
    <property type="entry name" value="Uridine Diphospho-n-acetylenolpyruvylglucosamine Reductase, domain 2"/>
    <property type="match status" value="1"/>
</dbReference>
<evidence type="ECO:0000256" key="7">
    <source>
        <dbReference type="ARBA" id="ARBA00022630"/>
    </source>
</evidence>
<dbReference type="InterPro" id="IPR011601">
    <property type="entry name" value="MurB_C"/>
</dbReference>
<dbReference type="EC" id="1.3.1.98" evidence="16"/>
<dbReference type="InterPro" id="IPR016167">
    <property type="entry name" value="FAD-bd_PCMH_sub1"/>
</dbReference>
<dbReference type="AlphaFoldDB" id="A0A6V8S9T9"/>
<comment type="similarity">
    <text evidence="16">Belongs to the MurB family.</text>
</comment>
<dbReference type="PROSITE" id="PS51387">
    <property type="entry name" value="FAD_PCMH"/>
    <property type="match status" value="1"/>
</dbReference>
<keyword evidence="19" id="KW-1185">Reference proteome</keyword>